<dbReference type="GO" id="GO:0016887">
    <property type="term" value="F:ATP hydrolysis activity"/>
    <property type="evidence" value="ECO:0007669"/>
    <property type="project" value="InterPro"/>
</dbReference>
<dbReference type="InterPro" id="IPR018303">
    <property type="entry name" value="ATPase_P-typ_P_site"/>
</dbReference>
<keyword evidence="12 15" id="KW-1133">Transmembrane helix</keyword>
<dbReference type="PRINTS" id="PR00119">
    <property type="entry name" value="CATATPASE"/>
</dbReference>
<evidence type="ECO:0000256" key="6">
    <source>
        <dbReference type="ARBA" id="ARBA00022692"/>
    </source>
</evidence>
<evidence type="ECO:0000256" key="12">
    <source>
        <dbReference type="ARBA" id="ARBA00022989"/>
    </source>
</evidence>
<dbReference type="CDD" id="cd02079">
    <property type="entry name" value="P-type_ATPase_HM"/>
    <property type="match status" value="1"/>
</dbReference>
<dbReference type="SUPFAM" id="SSF81665">
    <property type="entry name" value="Calcium ATPase, transmembrane domain M"/>
    <property type="match status" value="1"/>
</dbReference>
<reference evidence="18" key="1">
    <citation type="submission" date="2017-02" db="EMBL/GenBank/DDBJ databases">
        <authorList>
            <person name="Varghese N."/>
            <person name="Submissions S."/>
        </authorList>
    </citation>
    <scope>NUCLEOTIDE SEQUENCE [LARGE SCALE GENOMIC DNA]</scope>
    <source>
        <strain evidence="18">DSM 19608</strain>
    </source>
</reference>
<dbReference type="PROSITE" id="PS00154">
    <property type="entry name" value="ATPASE_E1_E2"/>
    <property type="match status" value="1"/>
</dbReference>
<dbReference type="InterPro" id="IPR023298">
    <property type="entry name" value="ATPase_P-typ_TM_dom_sf"/>
</dbReference>
<evidence type="ECO:0000256" key="10">
    <source>
        <dbReference type="ARBA" id="ARBA00022842"/>
    </source>
</evidence>
<sequence length="794" mass="88057">MNKACYHCGEDVPDDTQFIVTILGEPREMCCPGCQAIAQTILESGLSSYYQYRQTTAEKLDLVPDAVKNLVHYDDERIQDEFVFKHNQYHEVTLSLEGVSCAACAWLIEKHMLKQSGIAEVSVNTLTHRARLIWDPTKTKLSSLITQLQSLGYKASPFEQDAQEQAYHRATRQYLYRIGVAGIASMQVMMVAVALYLEVFSDLDEAFKHYFRIVSLFFATPVMLYSAWPFYENAWRSVKARAPSMDIPVSIAMIMAYVASIVATVNQSGEVFYEAVTMFAFFLLLGRYFEMKARREASAHSANLLKLVPTFAALSDGTQVPVRELKVGDKLRVLPGESIPADGEIISGQIYVDESMLTGESVPVAKARGDVVFAGTLNGDESFDMQVTKNKADSMISHIVRMQDNAQMSKPRIAEIADIISRYFVIATLVIGAGTWLFWHFYRPEDAFWIMLSVLVATCPCALALATPTAITCATSRLSHFGILLRKGHVFETLCRVNHFIMDKTGTLTEGRVEISRTQVHDLRFTPQQCQAMAASMEQYANHPLAKAFTSFSDSEYQVEQVENVIGSGLQGIYQGLPIRLGSATFALSALDFANQKQEPDCLYLSYDGQLIASFYYQDPIRRDSLAMVSAFKKSGIHLTLLSGDNALNAQRVADEMGIEEVIANVSPEQKLHYLHSLPDDSITLMIGDGINDAPTLAGAHLSVAMGGGTDVAKASSDMVLLNDKLSNVLKARELAFKTRKIIKENLWLSLFYNLLILPLAIMGYVPPYIASLGMSVSSVVVIANSMRLLKFHG</sequence>
<evidence type="ECO:0000256" key="4">
    <source>
        <dbReference type="ARBA" id="ARBA00022475"/>
    </source>
</evidence>
<feature type="transmembrane region" description="Helical" evidence="15">
    <location>
        <begin position="209"/>
        <end position="227"/>
    </location>
</feature>
<dbReference type="RefSeq" id="WP_078927062.1">
    <property type="nucleotide sequence ID" value="NZ_FUXB01000014.1"/>
</dbReference>
<feature type="transmembrane region" description="Helical" evidence="15">
    <location>
        <begin position="448"/>
        <end position="471"/>
    </location>
</feature>
<evidence type="ECO:0000259" key="16">
    <source>
        <dbReference type="PROSITE" id="PS50846"/>
    </source>
</evidence>
<evidence type="ECO:0000256" key="7">
    <source>
        <dbReference type="ARBA" id="ARBA00022723"/>
    </source>
</evidence>
<comment type="subcellular location">
    <subcellularLocation>
        <location evidence="1">Cell membrane</location>
        <topology evidence="1">Multi-pass membrane protein</topology>
    </subcellularLocation>
</comment>
<gene>
    <name evidence="17" type="ORF">SAMN02745782_02719</name>
</gene>
<dbReference type="NCBIfam" id="TIGR01512">
    <property type="entry name" value="ATPase-IB2_Cd"/>
    <property type="match status" value="1"/>
</dbReference>
<dbReference type="STRING" id="1123491.SAMN02745782_02719"/>
<dbReference type="EMBL" id="FUXB01000014">
    <property type="protein sequence ID" value="SKA16685.1"/>
    <property type="molecule type" value="Genomic_DNA"/>
</dbReference>
<keyword evidence="9 15" id="KW-0067">ATP-binding</keyword>
<keyword evidence="8 15" id="KW-0547">Nucleotide-binding</keyword>
<dbReference type="GeneID" id="70583581"/>
<keyword evidence="6 15" id="KW-0812">Transmembrane</keyword>
<keyword evidence="13" id="KW-0406">Ion transport</keyword>
<evidence type="ECO:0000256" key="1">
    <source>
        <dbReference type="ARBA" id="ARBA00004651"/>
    </source>
</evidence>
<evidence type="ECO:0000313" key="18">
    <source>
        <dbReference type="Proteomes" id="UP000190834"/>
    </source>
</evidence>
<dbReference type="GO" id="GO:0043682">
    <property type="term" value="F:P-type divalent copper transporter activity"/>
    <property type="evidence" value="ECO:0007669"/>
    <property type="project" value="TreeGrafter"/>
</dbReference>
<feature type="transmembrane region" description="Helical" evidence="15">
    <location>
        <begin position="174"/>
        <end position="197"/>
    </location>
</feature>
<dbReference type="AlphaFoldDB" id="A0A1T4RL33"/>
<evidence type="ECO:0000313" key="17">
    <source>
        <dbReference type="EMBL" id="SKA16685.1"/>
    </source>
</evidence>
<dbReference type="NCBIfam" id="TIGR01511">
    <property type="entry name" value="ATPase-IB1_Cu"/>
    <property type="match status" value="1"/>
</dbReference>
<keyword evidence="7 15" id="KW-0479">Metal-binding</keyword>
<dbReference type="InterPro" id="IPR023299">
    <property type="entry name" value="ATPase_P-typ_cyto_dom_N"/>
</dbReference>
<evidence type="ECO:0000256" key="5">
    <source>
        <dbReference type="ARBA" id="ARBA00022553"/>
    </source>
</evidence>
<dbReference type="NCBIfam" id="TIGR01525">
    <property type="entry name" value="ATPase-IB_hvy"/>
    <property type="match status" value="1"/>
</dbReference>
<keyword evidence="11" id="KW-1278">Translocase</keyword>
<dbReference type="PROSITE" id="PS01229">
    <property type="entry name" value="COF_2"/>
    <property type="match status" value="1"/>
</dbReference>
<dbReference type="InterPro" id="IPR008250">
    <property type="entry name" value="ATPase_P-typ_transduc_dom_A_sf"/>
</dbReference>
<dbReference type="CDD" id="cd00371">
    <property type="entry name" value="HMA"/>
    <property type="match status" value="1"/>
</dbReference>
<dbReference type="NCBIfam" id="TIGR01494">
    <property type="entry name" value="ATPase_P-type"/>
    <property type="match status" value="1"/>
</dbReference>
<name>A0A1T4RL33_VIBCI</name>
<evidence type="ECO:0000256" key="9">
    <source>
        <dbReference type="ARBA" id="ARBA00022840"/>
    </source>
</evidence>
<evidence type="ECO:0000256" key="2">
    <source>
        <dbReference type="ARBA" id="ARBA00006024"/>
    </source>
</evidence>
<dbReference type="Gene3D" id="3.30.70.100">
    <property type="match status" value="1"/>
</dbReference>
<dbReference type="SUPFAM" id="SSF56784">
    <property type="entry name" value="HAD-like"/>
    <property type="match status" value="1"/>
</dbReference>
<dbReference type="Proteomes" id="UP000190834">
    <property type="component" value="Unassembled WGS sequence"/>
</dbReference>
<dbReference type="GO" id="GO:0005886">
    <property type="term" value="C:plasma membrane"/>
    <property type="evidence" value="ECO:0007669"/>
    <property type="project" value="UniProtKB-SubCell"/>
</dbReference>
<keyword evidence="3" id="KW-0813">Transport</keyword>
<feature type="transmembrane region" description="Helical" evidence="15">
    <location>
        <begin position="247"/>
        <end position="265"/>
    </location>
</feature>
<accession>A0A1T4RL33</accession>
<organism evidence="17 18">
    <name type="scientific">Vibrio cincinnatiensis DSM 19608</name>
    <dbReference type="NCBI Taxonomy" id="1123491"/>
    <lineage>
        <taxon>Bacteria</taxon>
        <taxon>Pseudomonadati</taxon>
        <taxon>Pseudomonadota</taxon>
        <taxon>Gammaproteobacteria</taxon>
        <taxon>Vibrionales</taxon>
        <taxon>Vibrionaceae</taxon>
        <taxon>Vibrio</taxon>
    </lineage>
</organism>
<dbReference type="InterPro" id="IPR021993">
    <property type="entry name" value="ATPase-cat-bd"/>
</dbReference>
<protein>
    <submittedName>
        <fullName evidence="17">Cu2+-exporting ATPase</fullName>
    </submittedName>
</protein>
<evidence type="ECO:0000256" key="3">
    <source>
        <dbReference type="ARBA" id="ARBA00022448"/>
    </source>
</evidence>
<dbReference type="InterPro" id="IPR023214">
    <property type="entry name" value="HAD_sf"/>
</dbReference>
<feature type="transmembrane region" description="Helical" evidence="15">
    <location>
        <begin position="420"/>
        <end position="442"/>
    </location>
</feature>
<keyword evidence="14 15" id="KW-0472">Membrane</keyword>
<dbReference type="PROSITE" id="PS50846">
    <property type="entry name" value="HMA_2"/>
    <property type="match status" value="1"/>
</dbReference>
<evidence type="ECO:0000256" key="15">
    <source>
        <dbReference type="RuleBase" id="RU362081"/>
    </source>
</evidence>
<keyword evidence="10" id="KW-0460">Magnesium</keyword>
<dbReference type="Gene3D" id="3.40.50.1000">
    <property type="entry name" value="HAD superfamily/HAD-like"/>
    <property type="match status" value="1"/>
</dbReference>
<dbReference type="Pfam" id="PF00403">
    <property type="entry name" value="HMA"/>
    <property type="match status" value="1"/>
</dbReference>
<dbReference type="InterPro" id="IPR006121">
    <property type="entry name" value="HMA_dom"/>
</dbReference>
<keyword evidence="18" id="KW-1185">Reference proteome</keyword>
<dbReference type="Gene3D" id="3.40.1110.10">
    <property type="entry name" value="Calcium-transporting ATPase, cytoplasmic domain N"/>
    <property type="match status" value="1"/>
</dbReference>
<dbReference type="SUPFAM" id="SSF81653">
    <property type="entry name" value="Calcium ATPase, transduction domain A"/>
    <property type="match status" value="1"/>
</dbReference>
<dbReference type="PANTHER" id="PTHR43520">
    <property type="entry name" value="ATP7, ISOFORM B"/>
    <property type="match status" value="1"/>
</dbReference>
<keyword evidence="5" id="KW-0597">Phosphoprotein</keyword>
<evidence type="ECO:0000256" key="8">
    <source>
        <dbReference type="ARBA" id="ARBA00022741"/>
    </source>
</evidence>
<dbReference type="Gene3D" id="2.70.150.10">
    <property type="entry name" value="Calcium-transporting ATPase, cytoplasmic transduction domain A"/>
    <property type="match status" value="1"/>
</dbReference>
<dbReference type="InterPro" id="IPR036163">
    <property type="entry name" value="HMA_dom_sf"/>
</dbReference>
<dbReference type="SUPFAM" id="SSF55008">
    <property type="entry name" value="HMA, heavy metal-associated domain"/>
    <property type="match status" value="1"/>
</dbReference>
<evidence type="ECO:0000256" key="13">
    <source>
        <dbReference type="ARBA" id="ARBA00023065"/>
    </source>
</evidence>
<proteinExistence type="inferred from homology"/>
<feature type="transmembrane region" description="Helical" evidence="15">
    <location>
        <begin position="271"/>
        <end position="289"/>
    </location>
</feature>
<feature type="domain" description="HMA" evidence="16">
    <location>
        <begin position="90"/>
        <end position="156"/>
    </location>
</feature>
<dbReference type="GO" id="GO:0005524">
    <property type="term" value="F:ATP binding"/>
    <property type="evidence" value="ECO:0007669"/>
    <property type="project" value="UniProtKB-UniRule"/>
</dbReference>
<evidence type="ECO:0000256" key="11">
    <source>
        <dbReference type="ARBA" id="ARBA00022967"/>
    </source>
</evidence>
<comment type="similarity">
    <text evidence="2 15">Belongs to the cation transport ATPase (P-type) (TC 3.A.3) family. Type IB subfamily.</text>
</comment>
<dbReference type="InterPro" id="IPR036412">
    <property type="entry name" value="HAD-like_sf"/>
</dbReference>
<dbReference type="Pfam" id="PF00702">
    <property type="entry name" value="Hydrolase"/>
    <property type="match status" value="1"/>
</dbReference>
<dbReference type="GO" id="GO:0055070">
    <property type="term" value="P:copper ion homeostasis"/>
    <property type="evidence" value="ECO:0007669"/>
    <property type="project" value="TreeGrafter"/>
</dbReference>
<dbReference type="InterPro" id="IPR027256">
    <property type="entry name" value="P-typ_ATPase_IB"/>
</dbReference>
<dbReference type="InterPro" id="IPR001757">
    <property type="entry name" value="P_typ_ATPase"/>
</dbReference>
<dbReference type="Pfam" id="PF12156">
    <property type="entry name" value="ATPase-cat_bd"/>
    <property type="match status" value="1"/>
</dbReference>
<dbReference type="InterPro" id="IPR059000">
    <property type="entry name" value="ATPase_P-type_domA"/>
</dbReference>
<dbReference type="FunFam" id="2.70.150.10:FF:000002">
    <property type="entry name" value="Copper-transporting ATPase 1, putative"/>
    <property type="match status" value="1"/>
</dbReference>
<keyword evidence="4 15" id="KW-1003">Cell membrane</keyword>
<dbReference type="OrthoDB" id="9814270at2"/>
<feature type="transmembrane region" description="Helical" evidence="15">
    <location>
        <begin position="747"/>
        <end position="766"/>
    </location>
</feature>
<evidence type="ECO:0000256" key="14">
    <source>
        <dbReference type="ARBA" id="ARBA00023136"/>
    </source>
</evidence>
<dbReference type="GO" id="GO:0005507">
    <property type="term" value="F:copper ion binding"/>
    <property type="evidence" value="ECO:0007669"/>
    <property type="project" value="TreeGrafter"/>
</dbReference>
<dbReference type="Pfam" id="PF00122">
    <property type="entry name" value="E1-E2_ATPase"/>
    <property type="match status" value="1"/>
</dbReference>
<dbReference type="PANTHER" id="PTHR43520:SF5">
    <property type="entry name" value="CATION-TRANSPORTING P-TYPE ATPASE-RELATED"/>
    <property type="match status" value="1"/>
</dbReference>